<gene>
    <name evidence="4" type="ORF">EKK97_06670</name>
</gene>
<dbReference type="RefSeq" id="WP_159550524.1">
    <property type="nucleotide sequence ID" value="NZ_CP035042.1"/>
</dbReference>
<dbReference type="InterPro" id="IPR011006">
    <property type="entry name" value="CheY-like_superfamily"/>
</dbReference>
<protein>
    <submittedName>
        <fullName evidence="4">ANTAR domain-containing protein</fullName>
    </submittedName>
</protein>
<dbReference type="SMART" id="SM01012">
    <property type="entry name" value="ANTAR"/>
    <property type="match status" value="1"/>
</dbReference>
<dbReference type="Pfam" id="PF03861">
    <property type="entry name" value="ANTAR"/>
    <property type="match status" value="1"/>
</dbReference>
<proteinExistence type="predicted"/>
<dbReference type="KEGG" id="htx:EKK97_06670"/>
<dbReference type="Proteomes" id="UP000464013">
    <property type="component" value="Chromosome"/>
</dbReference>
<dbReference type="InterPro" id="IPR013587">
    <property type="entry name" value="Nitrate/nitrite_sensing"/>
</dbReference>
<dbReference type="PROSITE" id="PS50921">
    <property type="entry name" value="ANTAR"/>
    <property type="match status" value="1"/>
</dbReference>
<accession>A0A6I6SJ47</accession>
<reference evidence="4 5" key="1">
    <citation type="submission" date="2019-01" db="EMBL/GenBank/DDBJ databases">
        <title>Complete genome of a denitifying bacterium Halomons sp. BC-M4-5.</title>
        <authorList>
            <person name="Wang L."/>
            <person name="Shao Z."/>
        </authorList>
    </citation>
    <scope>NUCLEOTIDE SEQUENCE [LARGE SCALE GENOMIC DNA]</scope>
    <source>
        <strain evidence="4 5">BC-M4-5</strain>
    </source>
</reference>
<name>A0A6I6SJ47_9GAMM</name>
<dbReference type="EMBL" id="CP035042">
    <property type="protein sequence ID" value="QHC49361.1"/>
    <property type="molecule type" value="Genomic_DNA"/>
</dbReference>
<organism evidence="4 5">
    <name type="scientific">Billgrantia tianxiuensis</name>
    <dbReference type="NCBI Taxonomy" id="2497861"/>
    <lineage>
        <taxon>Bacteria</taxon>
        <taxon>Pseudomonadati</taxon>
        <taxon>Pseudomonadota</taxon>
        <taxon>Gammaproteobacteria</taxon>
        <taxon>Oceanospirillales</taxon>
        <taxon>Halomonadaceae</taxon>
        <taxon>Billgrantia</taxon>
    </lineage>
</organism>
<feature type="domain" description="NIT" evidence="2">
    <location>
        <begin position="30"/>
        <end position="285"/>
    </location>
</feature>
<evidence type="ECO:0000259" key="2">
    <source>
        <dbReference type="PROSITE" id="PS50906"/>
    </source>
</evidence>
<evidence type="ECO:0000256" key="1">
    <source>
        <dbReference type="SAM" id="MobiDB-lite"/>
    </source>
</evidence>
<dbReference type="AlphaFoldDB" id="A0A6I6SJ47"/>
<dbReference type="InterPro" id="IPR036388">
    <property type="entry name" value="WH-like_DNA-bd_sf"/>
</dbReference>
<evidence type="ECO:0000259" key="3">
    <source>
        <dbReference type="PROSITE" id="PS50921"/>
    </source>
</evidence>
<dbReference type="OrthoDB" id="9782798at2"/>
<evidence type="ECO:0000313" key="5">
    <source>
        <dbReference type="Proteomes" id="UP000464013"/>
    </source>
</evidence>
<dbReference type="Gene3D" id="1.10.10.10">
    <property type="entry name" value="Winged helix-like DNA-binding domain superfamily/Winged helix DNA-binding domain"/>
    <property type="match status" value="1"/>
</dbReference>
<keyword evidence="5" id="KW-1185">Reference proteome</keyword>
<sequence length="454" mass="50029">MTPAERLLLTAKRCEIDDLEHLTAACDIVGDVSRFVHALQKERGASNVYLASQGQRFAERRRERIAESQATEQALRVRLDALGDSAGRPATTARLLRRIAHVWHALDGQAGLRDAIGALETSPDGATQAYNQLISALLSVVFEVADTAGDPEITLALVAIFHLMQGKELAGQERACGASGFTSGNFDDAHRQLLLHLIDAQQRCFDTCLEFTTAAGRECWQLEMPGRTLAGIQQLRELACGDTPLQQSASTLGETWYELTTRRIDAIQRVEAFLIGELSNLCLTKTLDARRSLTRHDELSRELNNATPAVCQQLVELFDGSGSHELGEVTARVVGSSLNRSLVELMCAQASRLQALSDELESTRRALRERKLIERAKGLIMAHQQMSEEQAYAFLRKMAMDQSKSMAEIAQTVLGLADILKPSAEEPSIEKLSIEKLSTEELPAEERHADRTTN</sequence>
<feature type="region of interest" description="Disordered" evidence="1">
    <location>
        <begin position="430"/>
        <end position="454"/>
    </location>
</feature>
<feature type="domain" description="ANTAR" evidence="3">
    <location>
        <begin position="353"/>
        <end position="414"/>
    </location>
</feature>
<dbReference type="PROSITE" id="PS50906">
    <property type="entry name" value="NIT"/>
    <property type="match status" value="1"/>
</dbReference>
<dbReference type="InterPro" id="IPR005561">
    <property type="entry name" value="ANTAR"/>
</dbReference>
<dbReference type="GO" id="GO:0003723">
    <property type="term" value="F:RNA binding"/>
    <property type="evidence" value="ECO:0007669"/>
    <property type="project" value="InterPro"/>
</dbReference>
<dbReference type="SUPFAM" id="SSF52172">
    <property type="entry name" value="CheY-like"/>
    <property type="match status" value="1"/>
</dbReference>
<evidence type="ECO:0000313" key="4">
    <source>
        <dbReference type="EMBL" id="QHC49361.1"/>
    </source>
</evidence>
<dbReference type="Pfam" id="PF08376">
    <property type="entry name" value="NIT"/>
    <property type="match status" value="1"/>
</dbReference>
<dbReference type="InterPro" id="IPR010910">
    <property type="entry name" value="Nitrate/nitrite_sensing_bac"/>
</dbReference>